<dbReference type="Proteomes" id="UP000184600">
    <property type="component" value="Unassembled WGS sequence"/>
</dbReference>
<dbReference type="RefSeq" id="WP_073585966.1">
    <property type="nucleotide sequence ID" value="NZ_AP024897.1"/>
</dbReference>
<name>A0A1M7Z141_9VIBR</name>
<reference evidence="2" key="1">
    <citation type="submission" date="2016-12" db="EMBL/GenBank/DDBJ databases">
        <authorList>
            <person name="Rodrigo-Torres L."/>
            <person name="Arahal R.D."/>
            <person name="Lucena T."/>
        </authorList>
    </citation>
    <scope>NUCLEOTIDE SEQUENCE [LARGE SCALE GENOMIC DNA]</scope>
</reference>
<dbReference type="EMBL" id="FRFG01000066">
    <property type="protein sequence ID" value="SHO58522.1"/>
    <property type="molecule type" value="Genomic_DNA"/>
</dbReference>
<dbReference type="STRING" id="1117707.VQ7734_04294"/>
<accession>A0A1M7Z141</accession>
<dbReference type="AlphaFoldDB" id="A0A1M7Z141"/>
<gene>
    <name evidence="1" type="ORF">VQ7734_04294</name>
</gene>
<keyword evidence="2" id="KW-1185">Reference proteome</keyword>
<proteinExistence type="predicted"/>
<evidence type="ECO:0000313" key="1">
    <source>
        <dbReference type="EMBL" id="SHO58522.1"/>
    </source>
</evidence>
<sequence>MLIVMTVGLLMCHLQFELLVEFLEWFEIWGAMQYYNEVREDGSFGEQICYLSFSTEYVSHVRDDLHFLIKFIFMLPYARFGIFTEAGH</sequence>
<organism evidence="1 2">
    <name type="scientific">Vibrio quintilis</name>
    <dbReference type="NCBI Taxonomy" id="1117707"/>
    <lineage>
        <taxon>Bacteria</taxon>
        <taxon>Pseudomonadati</taxon>
        <taxon>Pseudomonadota</taxon>
        <taxon>Gammaproteobacteria</taxon>
        <taxon>Vibrionales</taxon>
        <taxon>Vibrionaceae</taxon>
        <taxon>Vibrio</taxon>
    </lineage>
</organism>
<protein>
    <submittedName>
        <fullName evidence="1">Uncharacterized protein</fullName>
    </submittedName>
</protein>
<evidence type="ECO:0000313" key="2">
    <source>
        <dbReference type="Proteomes" id="UP000184600"/>
    </source>
</evidence>